<feature type="repeat" description="Solcar" evidence="10">
    <location>
        <begin position="224"/>
        <end position="315"/>
    </location>
</feature>
<evidence type="ECO:0000256" key="2">
    <source>
        <dbReference type="ARBA" id="ARBA00006375"/>
    </source>
</evidence>
<dbReference type="PANTHER" id="PTHR45618">
    <property type="entry name" value="MITOCHONDRIAL DICARBOXYLATE CARRIER-RELATED"/>
    <property type="match status" value="1"/>
</dbReference>
<evidence type="ECO:0000313" key="13">
    <source>
        <dbReference type="RefSeq" id="XP_003741766.1"/>
    </source>
</evidence>
<keyword evidence="9 10" id="KW-0472">Membrane</keyword>
<dbReference type="SUPFAM" id="SSF103506">
    <property type="entry name" value="Mitochondrial carrier"/>
    <property type="match status" value="1"/>
</dbReference>
<keyword evidence="7" id="KW-1133">Transmembrane helix</keyword>
<feature type="repeat" description="Solcar" evidence="10">
    <location>
        <begin position="123"/>
        <end position="215"/>
    </location>
</feature>
<keyword evidence="8" id="KW-0496">Mitochondrion</keyword>
<accession>A0AAJ6VWK1</accession>
<keyword evidence="5" id="KW-0677">Repeat</keyword>
<evidence type="ECO:0000256" key="9">
    <source>
        <dbReference type="ARBA" id="ARBA00023136"/>
    </source>
</evidence>
<dbReference type="RefSeq" id="XP_003741766.1">
    <property type="nucleotide sequence ID" value="XM_003741718.2"/>
</dbReference>
<dbReference type="InterPro" id="IPR018108">
    <property type="entry name" value="MCP_transmembrane"/>
</dbReference>
<evidence type="ECO:0000256" key="10">
    <source>
        <dbReference type="PROSITE-ProRule" id="PRU00282"/>
    </source>
</evidence>
<dbReference type="KEGG" id="goe:100905525"/>
<keyword evidence="4 10" id="KW-0812">Transmembrane</keyword>
<dbReference type="InterPro" id="IPR002067">
    <property type="entry name" value="MCP"/>
</dbReference>
<gene>
    <name evidence="13" type="primary">LOC100905525</name>
</gene>
<dbReference type="InterPro" id="IPR023395">
    <property type="entry name" value="MCP_dom_sf"/>
</dbReference>
<dbReference type="AlphaFoldDB" id="A0AAJ6VWK1"/>
<dbReference type="InterPro" id="IPR050391">
    <property type="entry name" value="Mito_Metabolite_Transporter"/>
</dbReference>
<keyword evidence="3 11" id="KW-0813">Transport</keyword>
<feature type="repeat" description="Solcar" evidence="10">
    <location>
        <begin position="20"/>
        <end position="115"/>
    </location>
</feature>
<dbReference type="Proteomes" id="UP000694867">
    <property type="component" value="Unplaced"/>
</dbReference>
<dbReference type="Gene3D" id="1.50.40.10">
    <property type="entry name" value="Mitochondrial carrier domain"/>
    <property type="match status" value="1"/>
</dbReference>
<reference evidence="13" key="1">
    <citation type="submission" date="2025-08" db="UniProtKB">
        <authorList>
            <consortium name="RefSeq"/>
        </authorList>
    </citation>
    <scope>IDENTIFICATION</scope>
</reference>
<evidence type="ECO:0000256" key="4">
    <source>
        <dbReference type="ARBA" id="ARBA00022692"/>
    </source>
</evidence>
<sequence>MASATVDIGVIDLPSIPELPEFYSKYALSVLAASTAEVSTYPLDIVKTRMQIQGEDMARQAGSDSAKPRGFFGLAMDIVRKEGPLQLWRGFPPTMYRHIIYTGSRMTIYESIRDVYLVDQDSNKLLKSIGVGVFAGALGQFMASPVDLVKVRMQMDGRRILQGLPPRVTSTMQALRETVKEGGVRAMWKGGAPNVCRAALVNLGDLTTYDWAKTKIITNTDFGESYSTHALASACSGLVSAVLATPADVVRTRVMNQPTDEFGRGVLYKGSMDCFVQTATKEGPRALYKGFLPIWGRMAPWSFIFWLSYEELRRVSGLKGF</sequence>
<name>A0AAJ6VWK1_9ACAR</name>
<proteinExistence type="inferred from homology"/>
<dbReference type="PRINTS" id="PR00926">
    <property type="entry name" value="MITOCARRIER"/>
</dbReference>
<dbReference type="Pfam" id="PF00153">
    <property type="entry name" value="Mito_carr"/>
    <property type="match status" value="3"/>
</dbReference>
<evidence type="ECO:0000313" key="12">
    <source>
        <dbReference type="Proteomes" id="UP000694867"/>
    </source>
</evidence>
<dbReference type="FunFam" id="1.50.40.10:FF:000062">
    <property type="entry name" value="mitochondrial uncoupling protein 3"/>
    <property type="match status" value="1"/>
</dbReference>
<evidence type="ECO:0000256" key="11">
    <source>
        <dbReference type="RuleBase" id="RU000488"/>
    </source>
</evidence>
<comment type="subcellular location">
    <subcellularLocation>
        <location evidence="1">Mitochondrion inner membrane</location>
        <topology evidence="1">Multi-pass membrane protein</topology>
    </subcellularLocation>
</comment>
<evidence type="ECO:0000256" key="7">
    <source>
        <dbReference type="ARBA" id="ARBA00022989"/>
    </source>
</evidence>
<organism evidence="12 13">
    <name type="scientific">Galendromus occidentalis</name>
    <name type="common">western predatory mite</name>
    <dbReference type="NCBI Taxonomy" id="34638"/>
    <lineage>
        <taxon>Eukaryota</taxon>
        <taxon>Metazoa</taxon>
        <taxon>Ecdysozoa</taxon>
        <taxon>Arthropoda</taxon>
        <taxon>Chelicerata</taxon>
        <taxon>Arachnida</taxon>
        <taxon>Acari</taxon>
        <taxon>Parasitiformes</taxon>
        <taxon>Mesostigmata</taxon>
        <taxon>Gamasina</taxon>
        <taxon>Phytoseioidea</taxon>
        <taxon>Phytoseiidae</taxon>
        <taxon>Typhlodrominae</taxon>
        <taxon>Galendromus</taxon>
    </lineage>
</organism>
<dbReference type="GeneID" id="100905525"/>
<dbReference type="GO" id="GO:0005743">
    <property type="term" value="C:mitochondrial inner membrane"/>
    <property type="evidence" value="ECO:0007669"/>
    <property type="project" value="UniProtKB-SubCell"/>
</dbReference>
<keyword evidence="12" id="KW-1185">Reference proteome</keyword>
<comment type="similarity">
    <text evidence="2 11">Belongs to the mitochondrial carrier (TC 2.A.29) family.</text>
</comment>
<evidence type="ECO:0000256" key="3">
    <source>
        <dbReference type="ARBA" id="ARBA00022448"/>
    </source>
</evidence>
<dbReference type="GO" id="GO:0055085">
    <property type="term" value="P:transmembrane transport"/>
    <property type="evidence" value="ECO:0007669"/>
    <property type="project" value="InterPro"/>
</dbReference>
<evidence type="ECO:0000256" key="6">
    <source>
        <dbReference type="ARBA" id="ARBA00022792"/>
    </source>
</evidence>
<evidence type="ECO:0000256" key="5">
    <source>
        <dbReference type="ARBA" id="ARBA00022737"/>
    </source>
</evidence>
<keyword evidence="6" id="KW-0999">Mitochondrion inner membrane</keyword>
<dbReference type="PROSITE" id="PS50920">
    <property type="entry name" value="SOLCAR"/>
    <property type="match status" value="3"/>
</dbReference>
<protein>
    <submittedName>
        <fullName evidence="13">Mitochondrial uncoupling protein 4</fullName>
    </submittedName>
</protein>
<evidence type="ECO:0000256" key="8">
    <source>
        <dbReference type="ARBA" id="ARBA00023128"/>
    </source>
</evidence>
<evidence type="ECO:0000256" key="1">
    <source>
        <dbReference type="ARBA" id="ARBA00004448"/>
    </source>
</evidence>